<feature type="region of interest" description="N-terminal hotdog fold" evidence="7">
    <location>
        <begin position="928"/>
        <end position="1063"/>
    </location>
</feature>
<dbReference type="Pfam" id="PF08659">
    <property type="entry name" value="KR"/>
    <property type="match status" value="1"/>
</dbReference>
<dbReference type="GO" id="GO:0004315">
    <property type="term" value="F:3-oxoacyl-[acyl-carrier-protein] synthase activity"/>
    <property type="evidence" value="ECO:0007669"/>
    <property type="project" value="InterPro"/>
</dbReference>
<dbReference type="OrthoDB" id="329835at2759"/>
<dbReference type="CDD" id="cd00833">
    <property type="entry name" value="PKS"/>
    <property type="match status" value="1"/>
</dbReference>
<dbReference type="CDD" id="cd05195">
    <property type="entry name" value="enoyl_red"/>
    <property type="match status" value="1"/>
</dbReference>
<dbReference type="Pfam" id="PF02801">
    <property type="entry name" value="Ketoacyl-synt_C"/>
    <property type="match status" value="1"/>
</dbReference>
<evidence type="ECO:0000256" key="2">
    <source>
        <dbReference type="ARBA" id="ARBA00022553"/>
    </source>
</evidence>
<dbReference type="PROSITE" id="PS52004">
    <property type="entry name" value="KS3_2"/>
    <property type="match status" value="1"/>
</dbReference>
<evidence type="ECO:0000313" key="12">
    <source>
        <dbReference type="Proteomes" id="UP000235371"/>
    </source>
</evidence>
<dbReference type="InterPro" id="IPR032821">
    <property type="entry name" value="PKS_assoc"/>
</dbReference>
<dbReference type="SUPFAM" id="SSF51735">
    <property type="entry name" value="NAD(P)-binding Rossmann-fold domains"/>
    <property type="match status" value="3"/>
</dbReference>
<dbReference type="SUPFAM" id="SSF53901">
    <property type="entry name" value="Thiolase-like"/>
    <property type="match status" value="1"/>
</dbReference>
<dbReference type="Pfam" id="PF00107">
    <property type="entry name" value="ADH_zinc_N"/>
    <property type="match status" value="1"/>
</dbReference>
<accession>A0A2J6TE99</accession>
<evidence type="ECO:0000259" key="9">
    <source>
        <dbReference type="PROSITE" id="PS52004"/>
    </source>
</evidence>
<dbReference type="Gene3D" id="3.40.50.720">
    <property type="entry name" value="NAD(P)-binding Rossmann-like Domain"/>
    <property type="match status" value="2"/>
</dbReference>
<dbReference type="InterPro" id="IPR020806">
    <property type="entry name" value="PKS_PP-bd"/>
</dbReference>
<dbReference type="InterPro" id="IPR057326">
    <property type="entry name" value="KR_dom"/>
</dbReference>
<dbReference type="Pfam" id="PF00698">
    <property type="entry name" value="Acyl_transf_1"/>
    <property type="match status" value="1"/>
</dbReference>
<dbReference type="SUPFAM" id="SSF52151">
    <property type="entry name" value="FabD/lysophospholipase-like"/>
    <property type="match status" value="1"/>
</dbReference>
<gene>
    <name evidence="11" type="ORF">K444DRAFT_587256</name>
</gene>
<dbReference type="PROSITE" id="PS00606">
    <property type="entry name" value="KS3_1"/>
    <property type="match status" value="1"/>
</dbReference>
<dbReference type="InterPro" id="IPR016036">
    <property type="entry name" value="Malonyl_transacylase_ACP-bd"/>
</dbReference>
<dbReference type="Gene3D" id="1.10.1200.10">
    <property type="entry name" value="ACP-like"/>
    <property type="match status" value="1"/>
</dbReference>
<dbReference type="FunFam" id="3.40.366.10:FF:000002">
    <property type="entry name" value="Probable polyketide synthase 2"/>
    <property type="match status" value="1"/>
</dbReference>
<dbReference type="Pfam" id="PF16197">
    <property type="entry name" value="KAsynt_C_assoc"/>
    <property type="match status" value="1"/>
</dbReference>
<dbReference type="InterPro" id="IPR020843">
    <property type="entry name" value="ER"/>
</dbReference>
<sequence>MAPPTNTQSQNDPTVIVGMACRVPGAASPSQLWENIVQKKDVRSKIPEDRWSVDNFYHKNGANKGITNAKYGYFLSQDIANFDAGFFGISGKEAEAMDPQQRLLLEVVYEALENAGITLSEINGSKTSVFCGCFTKDYDMMVAKDWDMYPKHTVTGTGGAILANRISYFYNLHGTSVTIDTACSSSLVCLHLGRQSILNGESDMSIIVGSSLHFDPREYILMTDLGMLSADGRSRAFDADASGYVRGEGICAVILKRQAAALQDGDNIRAVIRASGTNHDGKTQGITLPSPEAQEALIRSTYVEAGLDFTDTQYFEAHGTGTQAGDPRETSAIGAVFASGREQTLYVGSVKTNIGHLEGSSGLAGIIKTTLALEHHQIPPNMLFEKPNPKIDFEKWKLAVPTQLCDWQTTNGVRRASINSFGYGGTNAHVVLEEYRSPARDEIRLFGSSEADDDVSEDAGRPYLLPITSHTAKTGEKLEKALRDYLVSNEEVALSDLTCSLSSKRTFHGQRSFVVAGDVEDALDQLDQKRPNAPWVSSNQNPPRLGFIFTGQGAQWYAMGRQLINSCPLFHQSIKHCDRVLSQLRDAPSWSVMDELLKSKDASLLGNTEYSQPLCTALQLALIDLLTSWGIKPTAVVGHSSGEMGAAYAAGILSFENALIAAYYRGLYMSAPTDNSVRGAMMAVGMSETGARAELEQHSGKIAIAAINSPTTMTLSGDEDAILLLKDSLTERKVFARQLQVTQAFHSHHMLPLAPAYEAALNSLPNFKTQNPTCRMVSSVTGRLANPAFMGAAYWAENMTNMVRFSQALSGILQDEEGQDLIDVLVEIGPHPALKGPARQVQQPLGLNKPYFASLTRGAPDYEAILTLAGQLFSLGYPVDLEAVNSNGNPKKASGKRLLHMPSYQWDHKRYWAETRFTKELRLRPSRHAILGAPVPGSFANHPRYRNRIVLGEHPWLSDHVIDGRVIFPGAGYISMAIEAVALQLPLSAEVRAIVLKDIVIKAALMLPETDTGVEIMLELRPESVSAKAFSDRWFEFMVCSYDAEDRCIEHCHGRIAVEQGEDMVFSIAEKFEPSSELLKKTDRSESATSFYRRLNALGLQYGHKFSLLAGSVDRGNGFAMANLDFDPTILPQEPYEMTILHPTLLDASFHVGFSAIESCLGRQLREPYVPTFIEKLIISGSFLTTRNSPAKQDMQICVSTKLPSRRVAISDFLLRSRDSETPLLEIHGLEVTSLGREGADEEGRSVFFSQQWMPAFDMLQSDHDVPALKSIEDLVELYTHQHPNAQVLHISPSPRHTSTLVCKLGLGTENRRRIGHIDVILPDDIQNIDRERLEQFGNNLLTVGQPRENAYDLVVVSANSDVTLSNYLKEDGTVIFDKATTDAPPGLKQQLRSDKFSIFKKFDEVLTPLEDIAIILPSTSMSERAQAILAAISSKYAGQVIPTTWDIFEETVGLTNTFVILSSLVEPFANDKTFKGAQKLLTGINRNIVWLTEGAIMDCTQPESAWVLGLLRSARSENDAIRAVLLDCDPVGQPQEVAARIGQTLEVSMHEEELAERKGCVYVPRIVADDGRNAKLQNGAPSRPRQRLLNTNESLKLEIGQFGVLDSLRLAHDENVNQPLAPNEVEMQVKATSVNSRDIDVCMGSINNEALGGDCAGVVTRVGSDVPLLSFKPGDRVVAWMPGAGCHRTIVRAPKSACVVLPDFVSFPEAASLSQGLVSAYYGLVELARIQPEETVLIHCAASGPGQIALQLAKRAGAQILGTVGSETEINLLTTKYGLEIGNMFSSRDTTFASSVMARTAGKGVDVILSTFTGQLLQASVQCLAPFGRFIDLCGSDAVEDIRLGLRCLHKNAMFASVDLVSIPQNPKLTTRLLQNVFRLVAEGHIKPPSDIIEVSYANVTHGFRLMQKSDGIRSIVLTPKNGEQISVLLAKFNNQPLFRPNKTYLLVGGLGGLGRSMAEWMYRRGARKISFLSRSGAKRPEAQATVSWLTSRNVEVSVFSGDVSSLIDVMSCIRQIRPSLAGIFHAAMVLQDTPLEKMSFEQWQTCFTPKATGAQNLHLSTLNLQLDFFVCFSSVAAVLGSKAQANYSAANSFLDAFMRYRRGLGLCGTAMNVGAVGGIGVIAENEALQKVMGRLGMDMIDEEELLYQLEEAVSSKGTASVSGIDEHSIITGISLTRADVEWASKPLLQNLYANHDFANSGATTKGDGQSLSVLLAAAADPKSKTRVLVDGLMDKMAVVLGTSKEDVDAKKSLGDYGLDSIVAVEFRKWFRNVVGVDMALFDILGSGSIEALCGKAVALIG</sequence>
<feature type="region of interest" description="C-terminal hotdog fold" evidence="7">
    <location>
        <begin position="1083"/>
        <end position="1241"/>
    </location>
</feature>
<dbReference type="InterPro" id="IPR013968">
    <property type="entry name" value="PKS_KR"/>
</dbReference>
<evidence type="ECO:0000256" key="3">
    <source>
        <dbReference type="ARBA" id="ARBA00022679"/>
    </source>
</evidence>
<evidence type="ECO:0000256" key="7">
    <source>
        <dbReference type="PROSITE-ProRule" id="PRU01363"/>
    </source>
</evidence>
<dbReference type="InterPro" id="IPR014031">
    <property type="entry name" value="Ketoacyl_synth_C"/>
</dbReference>
<dbReference type="SMART" id="SM00826">
    <property type="entry name" value="PKS_DH"/>
    <property type="match status" value="1"/>
</dbReference>
<dbReference type="Gene3D" id="3.40.47.10">
    <property type="match status" value="1"/>
</dbReference>
<dbReference type="InterPro" id="IPR050091">
    <property type="entry name" value="PKS_NRPS_Biosynth_Enz"/>
</dbReference>
<dbReference type="Gene3D" id="3.10.129.110">
    <property type="entry name" value="Polyketide synthase dehydratase"/>
    <property type="match status" value="1"/>
</dbReference>
<dbReference type="Pfam" id="PF21089">
    <property type="entry name" value="PKS_DH_N"/>
    <property type="match status" value="1"/>
</dbReference>
<dbReference type="Pfam" id="PF14765">
    <property type="entry name" value="PS-DH"/>
    <property type="match status" value="1"/>
</dbReference>
<keyword evidence="6" id="KW-0012">Acyltransferase</keyword>
<dbReference type="InterPro" id="IPR018201">
    <property type="entry name" value="Ketoacyl_synth_AS"/>
</dbReference>
<dbReference type="PANTHER" id="PTHR43775:SF37">
    <property type="entry name" value="SI:DKEY-61P9.11"/>
    <property type="match status" value="1"/>
</dbReference>
<dbReference type="InterPro" id="IPR049900">
    <property type="entry name" value="PKS_mFAS_DH"/>
</dbReference>
<keyword evidence="12" id="KW-1185">Reference proteome</keyword>
<keyword evidence="2" id="KW-0597">Phosphoprotein</keyword>
<dbReference type="GO" id="GO:0016491">
    <property type="term" value="F:oxidoreductase activity"/>
    <property type="evidence" value="ECO:0007669"/>
    <property type="project" value="InterPro"/>
</dbReference>
<dbReference type="InterPro" id="IPR001227">
    <property type="entry name" value="Ac_transferase_dom_sf"/>
</dbReference>
<dbReference type="Pfam" id="PF00550">
    <property type="entry name" value="PP-binding"/>
    <property type="match status" value="1"/>
</dbReference>
<dbReference type="GO" id="GO:0004312">
    <property type="term" value="F:fatty acid synthase activity"/>
    <property type="evidence" value="ECO:0007669"/>
    <property type="project" value="TreeGrafter"/>
</dbReference>
<protein>
    <submittedName>
        <fullName evidence="11">Ketoacyl-synt-domain-containing protein</fullName>
    </submittedName>
</protein>
<proteinExistence type="predicted"/>
<dbReference type="EMBL" id="KZ613786">
    <property type="protein sequence ID" value="PMD61278.1"/>
    <property type="molecule type" value="Genomic_DNA"/>
</dbReference>
<keyword evidence="1" id="KW-0596">Phosphopantetheine</keyword>
<feature type="active site" description="Proton donor; for dehydratase activity" evidence="7">
    <location>
        <position position="1147"/>
    </location>
</feature>
<dbReference type="SUPFAM" id="SSF47336">
    <property type="entry name" value="ACP-like"/>
    <property type="match status" value="1"/>
</dbReference>
<dbReference type="InterPro" id="IPR014043">
    <property type="entry name" value="Acyl_transferase_dom"/>
</dbReference>
<evidence type="ECO:0000256" key="4">
    <source>
        <dbReference type="ARBA" id="ARBA00022857"/>
    </source>
</evidence>
<dbReference type="Gene3D" id="3.90.180.10">
    <property type="entry name" value="Medium-chain alcohol dehydrogenases, catalytic domain"/>
    <property type="match status" value="1"/>
</dbReference>
<dbReference type="SUPFAM" id="SSF55048">
    <property type="entry name" value="Probable ACP-binding domain of malonyl-CoA ACP transacylase"/>
    <property type="match status" value="1"/>
</dbReference>
<keyword evidence="4" id="KW-0521">NADP</keyword>
<dbReference type="PROSITE" id="PS50075">
    <property type="entry name" value="CARRIER"/>
    <property type="match status" value="1"/>
</dbReference>
<dbReference type="InterPro" id="IPR009081">
    <property type="entry name" value="PP-bd_ACP"/>
</dbReference>
<dbReference type="InterPro" id="IPR013154">
    <property type="entry name" value="ADH-like_N"/>
</dbReference>
<dbReference type="SUPFAM" id="SSF50129">
    <property type="entry name" value="GroES-like"/>
    <property type="match status" value="1"/>
</dbReference>
<dbReference type="FunFam" id="3.40.47.10:FF:000019">
    <property type="entry name" value="Polyketide synthase type I"/>
    <property type="match status" value="1"/>
</dbReference>
<dbReference type="GO" id="GO:0031177">
    <property type="term" value="F:phosphopantetheine binding"/>
    <property type="evidence" value="ECO:0007669"/>
    <property type="project" value="InterPro"/>
</dbReference>
<name>A0A2J6TE99_9HELO</name>
<reference evidence="11 12" key="1">
    <citation type="submission" date="2016-04" db="EMBL/GenBank/DDBJ databases">
        <title>A degradative enzymes factory behind the ericoid mycorrhizal symbiosis.</title>
        <authorList>
            <consortium name="DOE Joint Genome Institute"/>
            <person name="Martino E."/>
            <person name="Morin E."/>
            <person name="Grelet G."/>
            <person name="Kuo A."/>
            <person name="Kohler A."/>
            <person name="Daghino S."/>
            <person name="Barry K."/>
            <person name="Choi C."/>
            <person name="Cichocki N."/>
            <person name="Clum A."/>
            <person name="Copeland A."/>
            <person name="Hainaut M."/>
            <person name="Haridas S."/>
            <person name="Labutti K."/>
            <person name="Lindquist E."/>
            <person name="Lipzen A."/>
            <person name="Khouja H.-R."/>
            <person name="Murat C."/>
            <person name="Ohm R."/>
            <person name="Olson A."/>
            <person name="Spatafora J."/>
            <person name="Veneault-Fourrey C."/>
            <person name="Henrissat B."/>
            <person name="Grigoriev I."/>
            <person name="Martin F."/>
            <person name="Perotto S."/>
        </authorList>
    </citation>
    <scope>NUCLEOTIDE SEQUENCE [LARGE SCALE GENOMIC DNA]</scope>
    <source>
        <strain evidence="11 12">E</strain>
    </source>
</reference>
<dbReference type="InterPro" id="IPR042104">
    <property type="entry name" value="PKS_dehydratase_sf"/>
</dbReference>
<dbReference type="GeneID" id="36586098"/>
<dbReference type="SMART" id="SM00827">
    <property type="entry name" value="PKS_AT"/>
    <property type="match status" value="1"/>
</dbReference>
<dbReference type="InterPro" id="IPR014030">
    <property type="entry name" value="Ketoacyl_synth_N"/>
</dbReference>
<dbReference type="GO" id="GO:0044550">
    <property type="term" value="P:secondary metabolite biosynthetic process"/>
    <property type="evidence" value="ECO:0007669"/>
    <property type="project" value="TreeGrafter"/>
</dbReference>
<dbReference type="PANTHER" id="PTHR43775">
    <property type="entry name" value="FATTY ACID SYNTHASE"/>
    <property type="match status" value="1"/>
</dbReference>
<evidence type="ECO:0000313" key="11">
    <source>
        <dbReference type="EMBL" id="PMD61278.1"/>
    </source>
</evidence>
<dbReference type="InterPro" id="IPR011032">
    <property type="entry name" value="GroES-like_sf"/>
</dbReference>
<dbReference type="SMART" id="SM00829">
    <property type="entry name" value="PKS_ER"/>
    <property type="match status" value="1"/>
</dbReference>
<dbReference type="RefSeq" id="XP_024738182.1">
    <property type="nucleotide sequence ID" value="XM_024878021.1"/>
</dbReference>
<dbReference type="Pfam" id="PF00109">
    <property type="entry name" value="ketoacyl-synt"/>
    <property type="match status" value="1"/>
</dbReference>
<dbReference type="Proteomes" id="UP000235371">
    <property type="component" value="Unassembled WGS sequence"/>
</dbReference>
<feature type="domain" description="Carrier" evidence="8">
    <location>
        <begin position="2225"/>
        <end position="2302"/>
    </location>
</feature>
<evidence type="ECO:0000256" key="6">
    <source>
        <dbReference type="ARBA" id="ARBA00023315"/>
    </source>
</evidence>
<dbReference type="PROSITE" id="PS52019">
    <property type="entry name" value="PKS_MFAS_DH"/>
    <property type="match status" value="1"/>
</dbReference>
<dbReference type="InterPro" id="IPR049551">
    <property type="entry name" value="PKS_DH_C"/>
</dbReference>
<dbReference type="InterPro" id="IPR020841">
    <property type="entry name" value="PKS_Beta-ketoAc_synthase_dom"/>
</dbReference>
<keyword evidence="5" id="KW-0511">Multifunctional enzyme</keyword>
<keyword evidence="3" id="KW-0808">Transferase</keyword>
<dbReference type="InterPro" id="IPR036736">
    <property type="entry name" value="ACP-like_sf"/>
</dbReference>
<dbReference type="InterPro" id="IPR020807">
    <property type="entry name" value="PKS_DH"/>
</dbReference>
<dbReference type="SMART" id="SM00822">
    <property type="entry name" value="PKS_KR"/>
    <property type="match status" value="1"/>
</dbReference>
<dbReference type="InterPro" id="IPR016039">
    <property type="entry name" value="Thiolase-like"/>
</dbReference>
<evidence type="ECO:0000256" key="5">
    <source>
        <dbReference type="ARBA" id="ARBA00023268"/>
    </source>
</evidence>
<dbReference type="Pfam" id="PF08240">
    <property type="entry name" value="ADH_N"/>
    <property type="match status" value="1"/>
</dbReference>
<feature type="domain" description="Ketosynthase family 3 (KS3)" evidence="9">
    <location>
        <begin position="11"/>
        <end position="434"/>
    </location>
</feature>
<dbReference type="GO" id="GO:0006633">
    <property type="term" value="P:fatty acid biosynthetic process"/>
    <property type="evidence" value="ECO:0007669"/>
    <property type="project" value="InterPro"/>
</dbReference>
<feature type="active site" description="Proton acceptor; for dehydratase activity" evidence="7">
    <location>
        <position position="960"/>
    </location>
</feature>
<dbReference type="Gene3D" id="3.40.366.10">
    <property type="entry name" value="Malonyl-Coenzyme A Acyl Carrier Protein, domain 2"/>
    <property type="match status" value="1"/>
</dbReference>
<feature type="domain" description="PKS/mFAS DH" evidence="10">
    <location>
        <begin position="928"/>
        <end position="1241"/>
    </location>
</feature>
<dbReference type="InterPro" id="IPR016035">
    <property type="entry name" value="Acyl_Trfase/lysoPLipase"/>
</dbReference>
<evidence type="ECO:0000256" key="1">
    <source>
        <dbReference type="ARBA" id="ARBA00022450"/>
    </source>
</evidence>
<evidence type="ECO:0000259" key="10">
    <source>
        <dbReference type="PROSITE" id="PS52019"/>
    </source>
</evidence>
<dbReference type="STRING" id="1095630.A0A2J6TE99"/>
<organism evidence="11 12">
    <name type="scientific">Hyaloscypha bicolor E</name>
    <dbReference type="NCBI Taxonomy" id="1095630"/>
    <lineage>
        <taxon>Eukaryota</taxon>
        <taxon>Fungi</taxon>
        <taxon>Dikarya</taxon>
        <taxon>Ascomycota</taxon>
        <taxon>Pezizomycotina</taxon>
        <taxon>Leotiomycetes</taxon>
        <taxon>Helotiales</taxon>
        <taxon>Hyaloscyphaceae</taxon>
        <taxon>Hyaloscypha</taxon>
        <taxon>Hyaloscypha bicolor</taxon>
    </lineage>
</organism>
<dbReference type="InterPro" id="IPR013149">
    <property type="entry name" value="ADH-like_C"/>
</dbReference>
<dbReference type="Gene3D" id="3.30.70.3290">
    <property type="match status" value="1"/>
</dbReference>
<evidence type="ECO:0000259" key="8">
    <source>
        <dbReference type="PROSITE" id="PS50075"/>
    </source>
</evidence>
<dbReference type="InParanoid" id="A0A2J6TE99"/>
<dbReference type="InterPro" id="IPR036291">
    <property type="entry name" value="NAD(P)-bd_dom_sf"/>
</dbReference>
<dbReference type="InterPro" id="IPR049552">
    <property type="entry name" value="PKS_DH_N"/>
</dbReference>
<dbReference type="SMART" id="SM00825">
    <property type="entry name" value="PKS_KS"/>
    <property type="match status" value="1"/>
</dbReference>
<dbReference type="SMART" id="SM00823">
    <property type="entry name" value="PKS_PP"/>
    <property type="match status" value="1"/>
</dbReference>